<protein>
    <submittedName>
        <fullName evidence="1">Uncharacterized protein</fullName>
    </submittedName>
</protein>
<gene>
    <name evidence="1" type="ORF">METZ01_LOCUS275142</name>
</gene>
<organism evidence="1">
    <name type="scientific">marine metagenome</name>
    <dbReference type="NCBI Taxonomy" id="408172"/>
    <lineage>
        <taxon>unclassified sequences</taxon>
        <taxon>metagenomes</taxon>
        <taxon>ecological metagenomes</taxon>
    </lineage>
</organism>
<dbReference type="EMBL" id="UINC01079866">
    <property type="protein sequence ID" value="SVC22288.1"/>
    <property type="molecule type" value="Genomic_DNA"/>
</dbReference>
<name>A0A382KD54_9ZZZZ</name>
<sequence>MHEDLWSNLQSISKGIFYRAEEKDTGKGIGLAALGDGTYLTWEKPSAEYFLTQLKDGVVKKYKVKPGLKMADKISEEFAQIKHKMGFQPWEYSNDPMFGAMLKMELQDAGYDGAISDNPIEGIVIFDRNNIEEVE</sequence>
<proteinExistence type="predicted"/>
<reference evidence="1" key="1">
    <citation type="submission" date="2018-05" db="EMBL/GenBank/DDBJ databases">
        <authorList>
            <person name="Lanie J.A."/>
            <person name="Ng W.-L."/>
            <person name="Kazmierczak K.M."/>
            <person name="Andrzejewski T.M."/>
            <person name="Davidsen T.M."/>
            <person name="Wayne K.J."/>
            <person name="Tettelin H."/>
            <person name="Glass J.I."/>
            <person name="Rusch D."/>
            <person name="Podicherti R."/>
            <person name="Tsui H.-C.T."/>
            <person name="Winkler M.E."/>
        </authorList>
    </citation>
    <scope>NUCLEOTIDE SEQUENCE</scope>
</reference>
<accession>A0A382KD54</accession>
<evidence type="ECO:0000313" key="1">
    <source>
        <dbReference type="EMBL" id="SVC22288.1"/>
    </source>
</evidence>
<dbReference type="AlphaFoldDB" id="A0A382KD54"/>